<dbReference type="InterPro" id="IPR002938">
    <property type="entry name" value="FAD-bd"/>
</dbReference>
<dbReference type="GO" id="GO:0071949">
    <property type="term" value="F:FAD binding"/>
    <property type="evidence" value="ECO:0007669"/>
    <property type="project" value="InterPro"/>
</dbReference>
<dbReference type="Proteomes" id="UP000243904">
    <property type="component" value="Chromosome I"/>
</dbReference>
<gene>
    <name evidence="4" type="ORF">SAMN05444158_1992</name>
</gene>
<keyword evidence="1" id="KW-0560">Oxidoreductase</keyword>
<dbReference type="EMBL" id="LT629750">
    <property type="protein sequence ID" value="SDS41522.1"/>
    <property type="molecule type" value="Genomic_DNA"/>
</dbReference>
<evidence type="ECO:0000259" key="3">
    <source>
        <dbReference type="Pfam" id="PF01494"/>
    </source>
</evidence>
<dbReference type="InterPro" id="IPR036188">
    <property type="entry name" value="FAD/NAD-bd_sf"/>
</dbReference>
<dbReference type="GO" id="GO:0004497">
    <property type="term" value="F:monooxygenase activity"/>
    <property type="evidence" value="ECO:0007669"/>
    <property type="project" value="UniProtKB-KW"/>
</dbReference>
<reference evidence="5" key="1">
    <citation type="submission" date="2016-10" db="EMBL/GenBank/DDBJ databases">
        <authorList>
            <person name="Varghese N."/>
            <person name="Submissions S."/>
        </authorList>
    </citation>
    <scope>NUCLEOTIDE SEQUENCE [LARGE SCALE GENOMIC DNA]</scope>
    <source>
        <strain evidence="5">GAS369</strain>
    </source>
</reference>
<evidence type="ECO:0000256" key="2">
    <source>
        <dbReference type="ARBA" id="ARBA00023033"/>
    </source>
</evidence>
<evidence type="ECO:0000313" key="4">
    <source>
        <dbReference type="EMBL" id="SDS41522.1"/>
    </source>
</evidence>
<name>A0A1H1S0L1_9BRAD</name>
<dbReference type="PRINTS" id="PR00420">
    <property type="entry name" value="RNGMNOXGNASE"/>
</dbReference>
<dbReference type="RefSeq" id="WP_146687113.1">
    <property type="nucleotide sequence ID" value="NZ_LT629750.1"/>
</dbReference>
<evidence type="ECO:0000313" key="5">
    <source>
        <dbReference type="Proteomes" id="UP000243904"/>
    </source>
</evidence>
<dbReference type="SUPFAM" id="SSF51905">
    <property type="entry name" value="FAD/NAD(P)-binding domain"/>
    <property type="match status" value="1"/>
</dbReference>
<dbReference type="PANTHER" id="PTHR13789">
    <property type="entry name" value="MONOOXYGENASE"/>
    <property type="match status" value="1"/>
</dbReference>
<protein>
    <submittedName>
        <fullName evidence="4">Salicylate hydroxylase</fullName>
    </submittedName>
</protein>
<keyword evidence="2" id="KW-0503">Monooxygenase</keyword>
<organism evidence="4 5">
    <name type="scientific">Bradyrhizobium canariense</name>
    <dbReference type="NCBI Taxonomy" id="255045"/>
    <lineage>
        <taxon>Bacteria</taxon>
        <taxon>Pseudomonadati</taxon>
        <taxon>Pseudomonadota</taxon>
        <taxon>Alphaproteobacteria</taxon>
        <taxon>Hyphomicrobiales</taxon>
        <taxon>Nitrobacteraceae</taxon>
        <taxon>Bradyrhizobium</taxon>
    </lineage>
</organism>
<keyword evidence="5" id="KW-1185">Reference proteome</keyword>
<dbReference type="InterPro" id="IPR050493">
    <property type="entry name" value="FAD-dep_Monooxygenase_BioMet"/>
</dbReference>
<evidence type="ECO:0000256" key="1">
    <source>
        <dbReference type="ARBA" id="ARBA00023002"/>
    </source>
</evidence>
<dbReference type="PANTHER" id="PTHR13789:SF309">
    <property type="entry name" value="PUTATIVE (AFU_ORTHOLOGUE AFUA_6G14510)-RELATED"/>
    <property type="match status" value="1"/>
</dbReference>
<dbReference type="Pfam" id="PF01494">
    <property type="entry name" value="FAD_binding_3"/>
    <property type="match status" value="1"/>
</dbReference>
<proteinExistence type="predicted"/>
<sequence length="417" mass="45522">MNERTISTRPLRAAIVGGGIGGLSAANALHRRGIEVTVFEQANALGEVGAGVFIYPNSLRQLERMGLGEALAAVGAKVGRGSEYYRMDGTVVGPILTADSSGWNGLYGMHRADLLNALAAALPQSAIRTGYRCIGIEQSAATVQLKFANGESAETDLVIAADGIHSGLQKYIVEPKPPEYSGSRAYRGLIARDKLPNWRNEAHQVWMGDGKHFMVFPVRSGQLLNYVGFVPTKNETIESWSAVGDRDELAASFEGWDLRVTELLGKIESCFWWGLYDRRPLTTWTKGRLTLLGDAAHAMLPHLGQGANQAIEDGVALAVLLEGRSASDVPDILKQYEQFRRARTDMIQAEARQNGLRYDSKYASLEQRDREIASSAAFRKSLYDYDVEKAAMTYLSDSRHLQTPAAAASAPTSQSLR</sequence>
<dbReference type="AlphaFoldDB" id="A0A1H1S0L1"/>
<feature type="domain" description="FAD-binding" evidence="3">
    <location>
        <begin position="13"/>
        <end position="345"/>
    </location>
</feature>
<accession>A0A1H1S0L1</accession>
<dbReference type="Gene3D" id="3.50.50.60">
    <property type="entry name" value="FAD/NAD(P)-binding domain"/>
    <property type="match status" value="1"/>
</dbReference>
<dbReference type="SUPFAM" id="SSF54373">
    <property type="entry name" value="FAD-linked reductases, C-terminal domain"/>
    <property type="match status" value="1"/>
</dbReference>